<proteinExistence type="predicted"/>
<sequence>MDGHESDSGDEEQRREAMCVAASLLIVDSATQTEQEEAEFEDLHKRLESDAMLAAETAVEGDGESDDLFGIGSPFGMASHGVEERIRGSLMGTCVREAGKLLPGPGRGRSEANAAASNTRRNLKYPDGIYEAWCQETTCPFQRNTGFRRNEFDDFYTAQGGDEGHLFRVPRDIDGQFTPAENSARRTIKGTLRYRDRVLCWLMMLRRGCCFHEMTTLFGPGESTFCRDFLWMTIQAATLPCLVDEIAWPSMEERQAQAAFLAATFHPRLANVAYIADGTKGAAMRNPTEVGCQRLFRVFYLGMAEG</sequence>
<gene>
    <name evidence="1" type="ORF">Esi_0017_0002</name>
</gene>
<dbReference type="InParanoid" id="D7FMG8"/>
<organism evidence="1 2">
    <name type="scientific">Ectocarpus siliculosus</name>
    <name type="common">Brown alga</name>
    <name type="synonym">Conferva siliculosa</name>
    <dbReference type="NCBI Taxonomy" id="2880"/>
    <lineage>
        <taxon>Eukaryota</taxon>
        <taxon>Sar</taxon>
        <taxon>Stramenopiles</taxon>
        <taxon>Ochrophyta</taxon>
        <taxon>PX clade</taxon>
        <taxon>Phaeophyceae</taxon>
        <taxon>Ectocarpales</taxon>
        <taxon>Ectocarpaceae</taxon>
        <taxon>Ectocarpus</taxon>
    </lineage>
</organism>
<dbReference type="EMBL" id="FN648214">
    <property type="protein sequence ID" value="CBJ25865.1"/>
    <property type="molecule type" value="Genomic_DNA"/>
</dbReference>
<accession>D7FMG8</accession>
<dbReference type="OrthoDB" id="231656at2759"/>
<name>D7FMG8_ECTSI</name>
<evidence type="ECO:0000313" key="1">
    <source>
        <dbReference type="EMBL" id="CBJ25865.1"/>
    </source>
</evidence>
<dbReference type="Proteomes" id="UP000002630">
    <property type="component" value="Linkage Group LG24"/>
</dbReference>
<dbReference type="EMBL" id="FN649749">
    <property type="protein sequence ID" value="CBJ25865.1"/>
    <property type="molecule type" value="Genomic_DNA"/>
</dbReference>
<protein>
    <submittedName>
        <fullName evidence="1">Uncharacterized protein</fullName>
    </submittedName>
</protein>
<dbReference type="AlphaFoldDB" id="D7FMG8"/>
<reference evidence="1 2" key="1">
    <citation type="journal article" date="2010" name="Nature">
        <title>The Ectocarpus genome and the independent evolution of multicellularity in brown algae.</title>
        <authorList>
            <person name="Cock J.M."/>
            <person name="Sterck L."/>
            <person name="Rouze P."/>
            <person name="Scornet D."/>
            <person name="Allen A.E."/>
            <person name="Amoutzias G."/>
            <person name="Anthouard V."/>
            <person name="Artiguenave F."/>
            <person name="Aury J.M."/>
            <person name="Badger J.H."/>
            <person name="Beszteri B."/>
            <person name="Billiau K."/>
            <person name="Bonnet E."/>
            <person name="Bothwell J.H."/>
            <person name="Bowler C."/>
            <person name="Boyen C."/>
            <person name="Brownlee C."/>
            <person name="Carrano C.J."/>
            <person name="Charrier B."/>
            <person name="Cho G.Y."/>
            <person name="Coelho S.M."/>
            <person name="Collen J."/>
            <person name="Corre E."/>
            <person name="Da Silva C."/>
            <person name="Delage L."/>
            <person name="Delaroque N."/>
            <person name="Dittami S.M."/>
            <person name="Doulbeau S."/>
            <person name="Elias M."/>
            <person name="Farnham G."/>
            <person name="Gachon C.M."/>
            <person name="Gschloessl B."/>
            <person name="Heesch S."/>
            <person name="Jabbari K."/>
            <person name="Jubin C."/>
            <person name="Kawai H."/>
            <person name="Kimura K."/>
            <person name="Kloareg B."/>
            <person name="Kupper F.C."/>
            <person name="Lang D."/>
            <person name="Le Bail A."/>
            <person name="Leblanc C."/>
            <person name="Lerouge P."/>
            <person name="Lohr M."/>
            <person name="Lopez P.J."/>
            <person name="Martens C."/>
            <person name="Maumus F."/>
            <person name="Michel G."/>
            <person name="Miranda-Saavedra D."/>
            <person name="Morales J."/>
            <person name="Moreau H."/>
            <person name="Motomura T."/>
            <person name="Nagasato C."/>
            <person name="Napoli C.A."/>
            <person name="Nelson D.R."/>
            <person name="Nyvall-Collen P."/>
            <person name="Peters A.F."/>
            <person name="Pommier C."/>
            <person name="Potin P."/>
            <person name="Poulain J."/>
            <person name="Quesneville H."/>
            <person name="Read B."/>
            <person name="Rensing S.A."/>
            <person name="Ritter A."/>
            <person name="Rousvoal S."/>
            <person name="Samanta M."/>
            <person name="Samson G."/>
            <person name="Schroeder D.C."/>
            <person name="Segurens B."/>
            <person name="Strittmatter M."/>
            <person name="Tonon T."/>
            <person name="Tregear J.W."/>
            <person name="Valentin K."/>
            <person name="von Dassow P."/>
            <person name="Yamagishi T."/>
            <person name="Van de Peer Y."/>
            <person name="Wincker P."/>
        </authorList>
    </citation>
    <scope>NUCLEOTIDE SEQUENCE [LARGE SCALE GENOMIC DNA]</scope>
    <source>
        <strain evidence="2">Ec32 / CCAP1310/4</strain>
    </source>
</reference>
<evidence type="ECO:0000313" key="2">
    <source>
        <dbReference type="Proteomes" id="UP000002630"/>
    </source>
</evidence>
<keyword evidence="2" id="KW-1185">Reference proteome</keyword>